<proteinExistence type="predicted"/>
<dbReference type="Pfam" id="PF05717">
    <property type="entry name" value="TnpB_IS66"/>
    <property type="match status" value="1"/>
</dbReference>
<dbReference type="AlphaFoldDB" id="A0A840V7N4"/>
<sequence>MISVDSGVRVFLAPGATDMRKSIDTLAILVAGQLDQDPLSGHLFGFCNRKRDTVKILYWDHNGFCLWHKRLERDRFRWPDSESAARLVSGRELRWLLDGLSIDQAAHRTIRYGKIR</sequence>
<comment type="caution">
    <text evidence="1">The sequence shown here is derived from an EMBL/GenBank/DDBJ whole genome shotgun (WGS) entry which is preliminary data.</text>
</comment>
<dbReference type="NCBIfam" id="NF033819">
    <property type="entry name" value="IS66_TnpB"/>
    <property type="match status" value="1"/>
</dbReference>
<organism evidence="1 2">
    <name type="scientific">Desulfoprunum benzoelyticum</name>
    <dbReference type="NCBI Taxonomy" id="1506996"/>
    <lineage>
        <taxon>Bacteria</taxon>
        <taxon>Pseudomonadati</taxon>
        <taxon>Thermodesulfobacteriota</taxon>
        <taxon>Desulfobulbia</taxon>
        <taxon>Desulfobulbales</taxon>
        <taxon>Desulfobulbaceae</taxon>
        <taxon>Desulfoprunum</taxon>
    </lineage>
</organism>
<dbReference type="EMBL" id="JACHEO010000046">
    <property type="protein sequence ID" value="MBB5349769.1"/>
    <property type="molecule type" value="Genomic_DNA"/>
</dbReference>
<evidence type="ECO:0000313" key="1">
    <source>
        <dbReference type="EMBL" id="MBB5349769.1"/>
    </source>
</evidence>
<accession>A0A840V7N4</accession>
<dbReference type="RefSeq" id="WP_183352657.1">
    <property type="nucleotide sequence ID" value="NZ_JACHEO010000046.1"/>
</dbReference>
<dbReference type="PANTHER" id="PTHR36455:SF1">
    <property type="entry name" value="BLR8292 PROTEIN"/>
    <property type="match status" value="1"/>
</dbReference>
<dbReference type="InterPro" id="IPR008878">
    <property type="entry name" value="Transposase_IS66_Orf2"/>
</dbReference>
<reference evidence="1 2" key="1">
    <citation type="submission" date="2020-08" db="EMBL/GenBank/DDBJ databases">
        <title>Genomic Encyclopedia of Type Strains, Phase IV (KMG-IV): sequencing the most valuable type-strain genomes for metagenomic binning, comparative biology and taxonomic classification.</title>
        <authorList>
            <person name="Goeker M."/>
        </authorList>
    </citation>
    <scope>NUCLEOTIDE SEQUENCE [LARGE SCALE GENOMIC DNA]</scope>
    <source>
        <strain evidence="1 2">DSM 28570</strain>
    </source>
</reference>
<evidence type="ECO:0000313" key="2">
    <source>
        <dbReference type="Proteomes" id="UP000539642"/>
    </source>
</evidence>
<keyword evidence="2" id="KW-1185">Reference proteome</keyword>
<dbReference type="Proteomes" id="UP000539642">
    <property type="component" value="Unassembled WGS sequence"/>
</dbReference>
<dbReference type="PANTHER" id="PTHR36455">
    <property type="match status" value="1"/>
</dbReference>
<name>A0A840V7N4_9BACT</name>
<protein>
    <submittedName>
        <fullName evidence="1">Transposase</fullName>
    </submittedName>
</protein>
<gene>
    <name evidence="1" type="ORF">HNQ81_003532</name>
</gene>